<name>A0ABY6GQU6_9GAMM</name>
<gene>
    <name evidence="1" type="ORF">NX720_19635</name>
</gene>
<dbReference type="EMBL" id="CP103300">
    <property type="protein sequence ID" value="UYM15060.1"/>
    <property type="molecule type" value="Genomic_DNA"/>
</dbReference>
<proteinExistence type="predicted"/>
<sequence>MTAKECVELQKQHADNQFEELMAVQEKFITSLRLDLHSEKFKRVMKEEKNKNKYFELSLKKFSDELGKKFPELASEIPALEESQYQVETLGRCYMYGRVYEADAEILKWRYYPIKETDEPLVGYIWPDPNAKVEMVRKYQNSLMWQRPKTVVC</sequence>
<protein>
    <submittedName>
        <fullName evidence="1">Uncharacterized protein</fullName>
    </submittedName>
</protein>
<reference evidence="1" key="1">
    <citation type="submission" date="2022-10" db="EMBL/GenBank/DDBJ databases">
        <title>Completed Genome Sequence of two octocoral isolated bacterium, Endozoicomonas euniceicola EF212T and Endozoicomonas gorgoniicola PS125T.</title>
        <authorList>
            <person name="Chiou Y.-J."/>
            <person name="Chen Y.-H."/>
        </authorList>
    </citation>
    <scope>NUCLEOTIDE SEQUENCE</scope>
    <source>
        <strain evidence="1">EF212</strain>
    </source>
</reference>
<dbReference type="RefSeq" id="WP_262596895.1">
    <property type="nucleotide sequence ID" value="NZ_CP103300.1"/>
</dbReference>
<dbReference type="Proteomes" id="UP001163255">
    <property type="component" value="Chromosome"/>
</dbReference>
<organism evidence="1 2">
    <name type="scientific">Endozoicomonas euniceicola</name>
    <dbReference type="NCBI Taxonomy" id="1234143"/>
    <lineage>
        <taxon>Bacteria</taxon>
        <taxon>Pseudomonadati</taxon>
        <taxon>Pseudomonadota</taxon>
        <taxon>Gammaproteobacteria</taxon>
        <taxon>Oceanospirillales</taxon>
        <taxon>Endozoicomonadaceae</taxon>
        <taxon>Endozoicomonas</taxon>
    </lineage>
</organism>
<keyword evidence="2" id="KW-1185">Reference proteome</keyword>
<accession>A0ABY6GQU6</accession>
<evidence type="ECO:0000313" key="1">
    <source>
        <dbReference type="EMBL" id="UYM15060.1"/>
    </source>
</evidence>
<evidence type="ECO:0000313" key="2">
    <source>
        <dbReference type="Proteomes" id="UP001163255"/>
    </source>
</evidence>